<organism evidence="3 4">
    <name type="scientific">Holothuria leucospilota</name>
    <name type="common">Black long sea cucumber</name>
    <name type="synonym">Mertensiothuria leucospilota</name>
    <dbReference type="NCBI Taxonomy" id="206669"/>
    <lineage>
        <taxon>Eukaryota</taxon>
        <taxon>Metazoa</taxon>
        <taxon>Echinodermata</taxon>
        <taxon>Eleutherozoa</taxon>
        <taxon>Echinozoa</taxon>
        <taxon>Holothuroidea</taxon>
        <taxon>Aspidochirotacea</taxon>
        <taxon>Aspidochirotida</taxon>
        <taxon>Holothuriidae</taxon>
        <taxon>Holothuria</taxon>
    </lineage>
</organism>
<evidence type="ECO:0000259" key="2">
    <source>
        <dbReference type="Pfam" id="PF19088"/>
    </source>
</evidence>
<feature type="region of interest" description="Disordered" evidence="1">
    <location>
        <begin position="205"/>
        <end position="229"/>
    </location>
</feature>
<protein>
    <submittedName>
        <fullName evidence="3">Terminal uridylyltransferase 4</fullName>
    </submittedName>
</protein>
<feature type="compositionally biased region" description="Polar residues" evidence="1">
    <location>
        <begin position="141"/>
        <end position="167"/>
    </location>
</feature>
<dbReference type="PANTHER" id="PTHR12271">
    <property type="entry name" value="POLY A POLYMERASE CID PAP -RELATED"/>
    <property type="match status" value="1"/>
</dbReference>
<dbReference type="EMBL" id="JAIZAY010000006">
    <property type="protein sequence ID" value="KAJ8040937.1"/>
    <property type="molecule type" value="Genomic_DNA"/>
</dbReference>
<dbReference type="Pfam" id="PF19088">
    <property type="entry name" value="TUTase"/>
    <property type="match status" value="1"/>
</dbReference>
<feature type="domain" description="Terminal uridylyltransferase 4/7 nucleotidyltransferase" evidence="2">
    <location>
        <begin position="455"/>
        <end position="578"/>
    </location>
</feature>
<evidence type="ECO:0000313" key="3">
    <source>
        <dbReference type="EMBL" id="KAJ8040937.1"/>
    </source>
</evidence>
<dbReference type="PANTHER" id="PTHR12271:SF40">
    <property type="entry name" value="POLY(A) RNA POLYMERASE GLD2"/>
    <property type="match status" value="1"/>
</dbReference>
<dbReference type="Proteomes" id="UP001152320">
    <property type="component" value="Chromosome 6"/>
</dbReference>
<dbReference type="CDD" id="cd05402">
    <property type="entry name" value="NT_PAP_TUTase"/>
    <property type="match status" value="1"/>
</dbReference>
<evidence type="ECO:0000256" key="1">
    <source>
        <dbReference type="SAM" id="MobiDB-lite"/>
    </source>
</evidence>
<keyword evidence="4" id="KW-1185">Reference proteome</keyword>
<proteinExistence type="predicted"/>
<dbReference type="AlphaFoldDB" id="A0A9Q1C922"/>
<dbReference type="SUPFAM" id="SSF81301">
    <property type="entry name" value="Nucleotidyltransferase"/>
    <property type="match status" value="1"/>
</dbReference>
<gene>
    <name evidence="3" type="ORF">HOLleu_15392</name>
</gene>
<feature type="compositionally biased region" description="Polar residues" evidence="1">
    <location>
        <begin position="95"/>
        <end position="104"/>
    </location>
</feature>
<feature type="region of interest" description="Disordered" evidence="1">
    <location>
        <begin position="241"/>
        <end position="326"/>
    </location>
</feature>
<feature type="region of interest" description="Disordered" evidence="1">
    <location>
        <begin position="49"/>
        <end position="189"/>
    </location>
</feature>
<feature type="region of interest" description="Disordered" evidence="1">
    <location>
        <begin position="347"/>
        <end position="388"/>
    </location>
</feature>
<dbReference type="InterPro" id="IPR043519">
    <property type="entry name" value="NT_sf"/>
</dbReference>
<feature type="compositionally biased region" description="Basic and acidic residues" evidence="1">
    <location>
        <begin position="366"/>
        <end position="382"/>
    </location>
</feature>
<comment type="caution">
    <text evidence="3">The sequence shown here is derived from an EMBL/GenBank/DDBJ whole genome shotgun (WGS) entry which is preliminary data.</text>
</comment>
<keyword evidence="3" id="KW-0808">Transferase</keyword>
<name>A0A9Q1C922_HOLLE</name>
<feature type="compositionally biased region" description="Basic and acidic residues" evidence="1">
    <location>
        <begin position="79"/>
        <end position="92"/>
    </location>
</feature>
<dbReference type="GO" id="GO:0016779">
    <property type="term" value="F:nucleotidyltransferase activity"/>
    <property type="evidence" value="ECO:0007669"/>
    <property type="project" value="UniProtKB-KW"/>
</dbReference>
<keyword evidence="3" id="KW-0548">Nucleotidyltransferase</keyword>
<sequence>MVNTQFFTFLFVRKMERKETFGDNMTSSTHPGLISDVPDVGLLEINDMKDKSVSQKDEKETKKSSVASKSRRAPGKISRYLENKDNVKRNEPDPTGTSQNPSKKNNNDRLGIPRNSAKNSKPDPIGTPRSRSRKHPDAIRTPQNTVNNNQPDGTPHNDNGAANSNQPDLIGAQGRIANSNQFDPAGTPHNITQNKCFDGIGTASNTSKNVQFDPTGTPTNSASMRNSQPDAIGAPRIAAKFNHPEPIGTPHRTGKKNQPDPIGTPRRKNYNDNKRNRASHEREREKRQSNSENTVGVEEGKVPTIIKQKVTDKTHTNSDPIGIPSNNNQMCDLSQSLLEDQTLQSTFEEGSSLEVSFDQPSLEGEGDGKQTGDGLSKGDSEAHGLLIDNQPVYTPEEEELKAKGIFKLHKKKLKFPRAKYFCRLCNYHMDSVKECQDHVSQTRHNRLMKNKIAAEHFQELPKLSSSHVKALSSTLEEIVKDVGLTDEMMAERQVVADRVNSIIGKVMPDCQVDMYGSSVSGFGFKTSGINLNIKTTGKKTPAELLLEALEIISREKKHFESVEAKFEEKFPVISFIDKARVTTAVNLEPALTLLWLHLIYYCCTGTVTLGSGP</sequence>
<reference evidence="3" key="1">
    <citation type="submission" date="2021-10" db="EMBL/GenBank/DDBJ databases">
        <title>Tropical sea cucumber genome reveals ecological adaptation and Cuvierian tubules defense mechanism.</title>
        <authorList>
            <person name="Chen T."/>
        </authorList>
    </citation>
    <scope>NUCLEOTIDE SEQUENCE</scope>
    <source>
        <strain evidence="3">Nanhai2018</strain>
        <tissue evidence="3">Muscle</tissue>
    </source>
</reference>
<feature type="compositionally biased region" description="Basic and acidic residues" evidence="1">
    <location>
        <begin position="269"/>
        <end position="289"/>
    </location>
</feature>
<evidence type="ECO:0000313" key="4">
    <source>
        <dbReference type="Proteomes" id="UP001152320"/>
    </source>
</evidence>
<dbReference type="Gene3D" id="3.30.460.10">
    <property type="entry name" value="Beta Polymerase, domain 2"/>
    <property type="match status" value="1"/>
</dbReference>
<dbReference type="InterPro" id="IPR045100">
    <property type="entry name" value="TUT4/7_NTP_transf"/>
</dbReference>
<dbReference type="GO" id="GO:0031123">
    <property type="term" value="P:RNA 3'-end processing"/>
    <property type="evidence" value="ECO:0007669"/>
    <property type="project" value="TreeGrafter"/>
</dbReference>
<feature type="compositionally biased region" description="Basic and acidic residues" evidence="1">
    <location>
        <begin position="49"/>
        <end position="63"/>
    </location>
</feature>
<accession>A0A9Q1C922</accession>
<dbReference type="OrthoDB" id="407432at2759"/>